<dbReference type="EMBL" id="LSYV01000060">
    <property type="protein sequence ID" value="KXZ45006.1"/>
    <property type="molecule type" value="Genomic_DNA"/>
</dbReference>
<evidence type="ECO:0000256" key="6">
    <source>
        <dbReference type="ARBA" id="ARBA00023136"/>
    </source>
</evidence>
<evidence type="ECO:0000256" key="11">
    <source>
        <dbReference type="SAM" id="Phobius"/>
    </source>
</evidence>
<keyword evidence="4 11" id="KW-1133">Transmembrane helix</keyword>
<keyword evidence="6 11" id="KW-0472">Membrane</keyword>
<dbReference type="Gene3D" id="1.10.287.70">
    <property type="match status" value="1"/>
</dbReference>
<evidence type="ECO:0000256" key="9">
    <source>
        <dbReference type="ARBA" id="ARBA00023286"/>
    </source>
</evidence>
<gene>
    <name evidence="13" type="ORF">GPECTOR_59g613</name>
</gene>
<feature type="domain" description="Ionotropic glutamate receptor C-terminal" evidence="12">
    <location>
        <begin position="7"/>
        <end position="278"/>
    </location>
</feature>
<keyword evidence="14" id="KW-1185">Reference proteome</keyword>
<dbReference type="SUPFAM" id="SSF53850">
    <property type="entry name" value="Periplasmic binding protein-like II"/>
    <property type="match status" value="1"/>
</dbReference>
<feature type="transmembrane region" description="Helical" evidence="11">
    <location>
        <begin position="218"/>
        <end position="240"/>
    </location>
</feature>
<name>A0A150G551_GONPE</name>
<evidence type="ECO:0000256" key="1">
    <source>
        <dbReference type="ARBA" id="ARBA00004141"/>
    </source>
</evidence>
<reference evidence="14" key="1">
    <citation type="journal article" date="2016" name="Nat. Commun.">
        <title>The Gonium pectorale genome demonstrates co-option of cell cycle regulation during the evolution of multicellularity.</title>
        <authorList>
            <person name="Hanschen E.R."/>
            <person name="Marriage T.N."/>
            <person name="Ferris P.J."/>
            <person name="Hamaji T."/>
            <person name="Toyoda A."/>
            <person name="Fujiyama A."/>
            <person name="Neme R."/>
            <person name="Noguchi H."/>
            <person name="Minakuchi Y."/>
            <person name="Suzuki M."/>
            <person name="Kawai-Toyooka H."/>
            <person name="Smith D.R."/>
            <person name="Sparks H."/>
            <person name="Anderson J."/>
            <person name="Bakaric R."/>
            <person name="Luria V."/>
            <person name="Karger A."/>
            <person name="Kirschner M.W."/>
            <person name="Durand P.M."/>
            <person name="Michod R.E."/>
            <person name="Nozaki H."/>
            <person name="Olson B.J."/>
        </authorList>
    </citation>
    <scope>NUCLEOTIDE SEQUENCE [LARGE SCALE GENOMIC DNA]</scope>
    <source>
        <strain evidence="14">NIES-2863</strain>
    </source>
</reference>
<keyword evidence="8" id="KW-0325">Glycoprotein</keyword>
<dbReference type="GO" id="GO:0015276">
    <property type="term" value="F:ligand-gated monoatomic ion channel activity"/>
    <property type="evidence" value="ECO:0007669"/>
    <property type="project" value="InterPro"/>
</dbReference>
<keyword evidence="5" id="KW-0406">Ion transport</keyword>
<dbReference type="InterPro" id="IPR019594">
    <property type="entry name" value="Glu/Gly-bd"/>
</dbReference>
<feature type="transmembrane region" description="Helical" evidence="11">
    <location>
        <begin position="308"/>
        <end position="328"/>
    </location>
</feature>
<evidence type="ECO:0000256" key="10">
    <source>
        <dbReference type="ARBA" id="ARBA00023303"/>
    </source>
</evidence>
<evidence type="ECO:0000256" key="8">
    <source>
        <dbReference type="ARBA" id="ARBA00023180"/>
    </source>
</evidence>
<evidence type="ECO:0000256" key="7">
    <source>
        <dbReference type="ARBA" id="ARBA00023170"/>
    </source>
</evidence>
<dbReference type="InterPro" id="IPR001320">
    <property type="entry name" value="Iontro_rcpt_C"/>
</dbReference>
<protein>
    <recommendedName>
        <fullName evidence="12">Ionotropic glutamate receptor C-terminal domain-containing protein</fullName>
    </recommendedName>
</protein>
<dbReference type="GO" id="GO:0016020">
    <property type="term" value="C:membrane"/>
    <property type="evidence" value="ECO:0007669"/>
    <property type="project" value="UniProtKB-SubCell"/>
</dbReference>
<feature type="transmembrane region" description="Helical" evidence="11">
    <location>
        <begin position="129"/>
        <end position="149"/>
    </location>
</feature>
<keyword evidence="7" id="KW-0675">Receptor</keyword>
<keyword evidence="2" id="KW-0813">Transport</keyword>
<evidence type="ECO:0000256" key="5">
    <source>
        <dbReference type="ARBA" id="ARBA00023065"/>
    </source>
</evidence>
<comment type="caution">
    <text evidence="13">The sequence shown here is derived from an EMBL/GenBank/DDBJ whole genome shotgun (WGS) entry which is preliminary data.</text>
</comment>
<dbReference type="Proteomes" id="UP000075714">
    <property type="component" value="Unassembled WGS sequence"/>
</dbReference>
<evidence type="ECO:0000256" key="2">
    <source>
        <dbReference type="ARBA" id="ARBA00022448"/>
    </source>
</evidence>
<dbReference type="InterPro" id="IPR015683">
    <property type="entry name" value="Ionotropic_Glu_rcpt"/>
</dbReference>
<organism evidence="13 14">
    <name type="scientific">Gonium pectorale</name>
    <name type="common">Green alga</name>
    <dbReference type="NCBI Taxonomy" id="33097"/>
    <lineage>
        <taxon>Eukaryota</taxon>
        <taxon>Viridiplantae</taxon>
        <taxon>Chlorophyta</taxon>
        <taxon>core chlorophytes</taxon>
        <taxon>Chlorophyceae</taxon>
        <taxon>CS clade</taxon>
        <taxon>Chlamydomonadales</taxon>
        <taxon>Volvocaceae</taxon>
        <taxon>Gonium</taxon>
    </lineage>
</organism>
<dbReference type="Gene3D" id="3.40.190.10">
    <property type="entry name" value="Periplasmic binding protein-like II"/>
    <property type="match status" value="1"/>
</dbReference>
<dbReference type="Pfam" id="PF00060">
    <property type="entry name" value="Lig_chan"/>
    <property type="match status" value="1"/>
</dbReference>
<dbReference type="Pfam" id="PF10613">
    <property type="entry name" value="Lig_chan-Glu_bd"/>
    <property type="match status" value="1"/>
</dbReference>
<dbReference type="STRING" id="33097.A0A150G551"/>
<evidence type="ECO:0000256" key="3">
    <source>
        <dbReference type="ARBA" id="ARBA00022692"/>
    </source>
</evidence>
<accession>A0A150G551</accession>
<keyword evidence="10" id="KW-0407">Ion channel</keyword>
<evidence type="ECO:0000259" key="12">
    <source>
        <dbReference type="SMART" id="SM00079"/>
    </source>
</evidence>
<evidence type="ECO:0000313" key="13">
    <source>
        <dbReference type="EMBL" id="KXZ45006.1"/>
    </source>
</evidence>
<dbReference type="AlphaFoldDB" id="A0A150G551"/>
<evidence type="ECO:0000313" key="14">
    <source>
        <dbReference type="Proteomes" id="UP000075714"/>
    </source>
</evidence>
<evidence type="ECO:0000256" key="4">
    <source>
        <dbReference type="ARBA" id="ARBA00022989"/>
    </source>
</evidence>
<dbReference type="SMART" id="SM00079">
    <property type="entry name" value="PBPe"/>
    <property type="match status" value="1"/>
</dbReference>
<keyword evidence="9" id="KW-1071">Ligand-gated ion channel</keyword>
<proteinExistence type="predicted"/>
<dbReference type="OrthoDB" id="5984008at2759"/>
<keyword evidence="3 11" id="KW-0812">Transmembrane</keyword>
<sequence>MPLPDLRVVVTDRPPFVFVTSEEDHVHIYGLLVDLLNRIQAACNNTWTYTMYIASENAGGALTEAGWNGVVGELYYGRADVALFPLTRTAARLEAIDCTFSYLDQGIGLVALAEQHKPSPLSVLAPFETTLWVTLLCTVLGVGVIFWALDAYGRWIRARQLAALRASGAEYSADVSVAVEDERSPVLISFIAAAGAPESPGRPSWGLQASGPGWGGTAAIMVLYVFYCFFCLVVLSSYTANLTSLYLVWKTGETTISSLQRFSEDGTLSALRRAWSADLSQCGGSSGGGNGGGYGFELAHRRLSVTEMVGAFSLVLAGAVIAFAIGTVENLKWCLMRALAEAEAEADAVEEAAELAAQEAAEAAALAAAQTGLGCDLEAQVGG</sequence>
<comment type="subcellular location">
    <subcellularLocation>
        <location evidence="1">Membrane</location>
        <topology evidence="1">Multi-pass membrane protein</topology>
    </subcellularLocation>
</comment>
<dbReference type="PANTHER" id="PTHR18966">
    <property type="entry name" value="IONOTROPIC GLUTAMATE RECEPTOR"/>
    <property type="match status" value="1"/>
</dbReference>